<evidence type="ECO:0000256" key="3">
    <source>
        <dbReference type="ARBA" id="ARBA00022679"/>
    </source>
</evidence>
<dbReference type="GO" id="GO:0008375">
    <property type="term" value="F:acetylglucosaminyltransferase activity"/>
    <property type="evidence" value="ECO:0007669"/>
    <property type="project" value="TreeGrafter"/>
</dbReference>
<dbReference type="InterPro" id="IPR057279">
    <property type="entry name" value="MGAT4"/>
</dbReference>
<gene>
    <name evidence="7" type="ORF">PMEA_00024322</name>
</gene>
<organism evidence="7 8">
    <name type="scientific">Pocillopora meandrina</name>
    <dbReference type="NCBI Taxonomy" id="46732"/>
    <lineage>
        <taxon>Eukaryota</taxon>
        <taxon>Metazoa</taxon>
        <taxon>Cnidaria</taxon>
        <taxon>Anthozoa</taxon>
        <taxon>Hexacorallia</taxon>
        <taxon>Scleractinia</taxon>
        <taxon>Astrocoeniina</taxon>
        <taxon>Pocilloporidae</taxon>
        <taxon>Pocillopora</taxon>
    </lineage>
</organism>
<protein>
    <submittedName>
        <fullName evidence="7">Uncharacterized protein</fullName>
    </submittedName>
</protein>
<dbReference type="EMBL" id="CALNXJ010000046">
    <property type="protein sequence ID" value="CAH3149487.1"/>
    <property type="molecule type" value="Genomic_DNA"/>
</dbReference>
<keyword evidence="4" id="KW-0472">Membrane</keyword>
<evidence type="ECO:0000256" key="2">
    <source>
        <dbReference type="ARBA" id="ARBA00022676"/>
    </source>
</evidence>
<dbReference type="AlphaFoldDB" id="A0AAU9XIA7"/>
<sequence>MMVSTRRGIQRLFYSKCSIKVLVILTISTFSICVFLHGRMGRTEVNEIVGEFPIGIEIRNHLCPSGQVLRSSLVNKLGRYPSQQRHMTIGMTSISRPNGANYLLKTIQSLLDKMNDADKKRTFIVVFLADFDKVLKANAALDLLKFFGKEIQEDLLHVIETSPQFYPDLSNLKLKYGDSQDRRRWRSKQNLDFAFLMCYSRNLSTYYLHIEDDVNASPSLIPKMDEFISSQKGYWPMLDISAMGHVAKVYQAKDLENVASYFYLMYDEMPVDWLIWYWRMIKGTGNVHLVVPAASLFQHKGLRSSLKEKEWRRNTSYDRYFDLYDHKYNGLNPAAEVSSSIASNLGSPQDAYRGGSGYFWGKTVHTNDHVTVKFDQAVNVEKVFVDTGSNLAVNDWLKFGVLQANFESEKPRSTWSWPGTNAESCGDFVTVGSFVEGKANFTLTDSPKMKCLRIVVTQSQNEWLFLREIDVWEKT</sequence>
<keyword evidence="2" id="KW-0328">Glycosyltransferase</keyword>
<evidence type="ECO:0000313" key="8">
    <source>
        <dbReference type="Proteomes" id="UP001159428"/>
    </source>
</evidence>
<evidence type="ECO:0000259" key="5">
    <source>
        <dbReference type="Pfam" id="PF04666"/>
    </source>
</evidence>
<evidence type="ECO:0000256" key="1">
    <source>
        <dbReference type="ARBA" id="ARBA00004922"/>
    </source>
</evidence>
<evidence type="ECO:0000313" key="7">
    <source>
        <dbReference type="EMBL" id="CAH3149487.1"/>
    </source>
</evidence>
<comment type="caution">
    <text evidence="7">The sequence shown here is derived from an EMBL/GenBank/DDBJ whole genome shotgun (WGS) entry which is preliminary data.</text>
</comment>
<reference evidence="7 8" key="1">
    <citation type="submission" date="2022-05" db="EMBL/GenBank/DDBJ databases">
        <authorList>
            <consortium name="Genoscope - CEA"/>
            <person name="William W."/>
        </authorList>
    </citation>
    <scope>NUCLEOTIDE SEQUENCE [LARGE SCALE GENOMIC DNA]</scope>
</reference>
<dbReference type="Pfam" id="PF04666">
    <property type="entry name" value="MGAT4_cons"/>
    <property type="match status" value="1"/>
</dbReference>
<evidence type="ECO:0000256" key="4">
    <source>
        <dbReference type="SAM" id="Phobius"/>
    </source>
</evidence>
<dbReference type="InterPro" id="IPR006759">
    <property type="entry name" value="Glyco_transf_54"/>
</dbReference>
<feature type="domain" description="MGAT4 conserved region" evidence="5">
    <location>
        <begin position="76"/>
        <end position="310"/>
    </location>
</feature>
<proteinExistence type="predicted"/>
<dbReference type="PANTHER" id="PTHR12062:SF33">
    <property type="entry name" value="ALPHA-1,6-MANNOSYL-GLYCOPROTEIN 4-BETA-N-ACETYLGLUCOSAMINYLTRANSFERASE-LIKE"/>
    <property type="match status" value="1"/>
</dbReference>
<keyword evidence="3" id="KW-0808">Transferase</keyword>
<dbReference type="PANTHER" id="PTHR12062">
    <property type="entry name" value="N-ACETYLGLUCOSAMINYLTRANSFERASE VI"/>
    <property type="match status" value="1"/>
</dbReference>
<keyword evidence="4" id="KW-1133">Transmembrane helix</keyword>
<dbReference type="Proteomes" id="UP001159428">
    <property type="component" value="Unassembled WGS sequence"/>
</dbReference>
<dbReference type="Pfam" id="PF23524">
    <property type="entry name" value="MGAT4A_C"/>
    <property type="match status" value="1"/>
</dbReference>
<dbReference type="InterPro" id="IPR056576">
    <property type="entry name" value="MGAT4_A/B/C_C"/>
</dbReference>
<keyword evidence="8" id="KW-1185">Reference proteome</keyword>
<dbReference type="GO" id="GO:0006487">
    <property type="term" value="P:protein N-linked glycosylation"/>
    <property type="evidence" value="ECO:0007669"/>
    <property type="project" value="TreeGrafter"/>
</dbReference>
<accession>A0AAU9XIA7</accession>
<evidence type="ECO:0000259" key="6">
    <source>
        <dbReference type="Pfam" id="PF23524"/>
    </source>
</evidence>
<name>A0AAU9XIA7_9CNID</name>
<keyword evidence="4" id="KW-0812">Transmembrane</keyword>
<feature type="transmembrane region" description="Helical" evidence="4">
    <location>
        <begin position="21"/>
        <end position="38"/>
    </location>
</feature>
<comment type="pathway">
    <text evidence="1">Protein modification; protein glycosylation.</text>
</comment>
<feature type="domain" description="MGAT4 A/B/C C-terminal" evidence="6">
    <location>
        <begin position="347"/>
        <end position="468"/>
    </location>
</feature>